<comment type="function">
    <text evidence="11 12">Phosphorylation of dTMP to form dTDP in both de novo and salvage pathways of dTTP synthesis.</text>
</comment>
<protein>
    <recommendedName>
        <fullName evidence="3 12">Thymidylate kinase</fullName>
        <ecNumber evidence="2 12">2.7.4.9</ecNumber>
    </recommendedName>
    <alternativeName>
        <fullName evidence="9 12">dTMP kinase</fullName>
    </alternativeName>
</protein>
<dbReference type="OrthoDB" id="9774907at2"/>
<evidence type="ECO:0000256" key="10">
    <source>
        <dbReference type="ARBA" id="ARBA00048743"/>
    </source>
</evidence>
<evidence type="ECO:0000256" key="1">
    <source>
        <dbReference type="ARBA" id="ARBA00009776"/>
    </source>
</evidence>
<keyword evidence="8 12" id="KW-0067">ATP-binding</keyword>
<evidence type="ECO:0000256" key="8">
    <source>
        <dbReference type="ARBA" id="ARBA00022840"/>
    </source>
</evidence>
<dbReference type="EC" id="2.7.4.9" evidence="2 12"/>
<dbReference type="HAMAP" id="MF_00165">
    <property type="entry name" value="Thymidylate_kinase"/>
    <property type="match status" value="1"/>
</dbReference>
<dbReference type="InterPro" id="IPR039430">
    <property type="entry name" value="Thymidylate_kin-like_dom"/>
</dbReference>
<evidence type="ECO:0000256" key="2">
    <source>
        <dbReference type="ARBA" id="ARBA00012980"/>
    </source>
</evidence>
<dbReference type="SUPFAM" id="SSF52540">
    <property type="entry name" value="P-loop containing nucleoside triphosphate hydrolases"/>
    <property type="match status" value="1"/>
</dbReference>
<evidence type="ECO:0000256" key="4">
    <source>
        <dbReference type="ARBA" id="ARBA00022679"/>
    </source>
</evidence>
<reference evidence="14 15" key="1">
    <citation type="submission" date="2016-11" db="EMBL/GenBank/DDBJ databases">
        <authorList>
            <person name="Jaros S."/>
            <person name="Januszkiewicz K."/>
            <person name="Wedrychowicz H."/>
        </authorList>
    </citation>
    <scope>NUCLEOTIDE SEQUENCE [LARGE SCALE GENOMIC DNA]</scope>
    <source>
        <strain evidence="14 15">DSM 21986</strain>
    </source>
</reference>
<dbReference type="STRING" id="1194090.SAMN05443144_101141"/>
<comment type="catalytic activity">
    <reaction evidence="10 12">
        <text>dTMP + ATP = dTDP + ADP</text>
        <dbReference type="Rhea" id="RHEA:13517"/>
        <dbReference type="ChEBI" id="CHEBI:30616"/>
        <dbReference type="ChEBI" id="CHEBI:58369"/>
        <dbReference type="ChEBI" id="CHEBI:63528"/>
        <dbReference type="ChEBI" id="CHEBI:456216"/>
        <dbReference type="EC" id="2.7.4.9"/>
    </reaction>
</comment>
<evidence type="ECO:0000256" key="12">
    <source>
        <dbReference type="HAMAP-Rule" id="MF_00165"/>
    </source>
</evidence>
<feature type="binding site" evidence="12">
    <location>
        <begin position="7"/>
        <end position="14"/>
    </location>
    <ligand>
        <name>ATP</name>
        <dbReference type="ChEBI" id="CHEBI:30616"/>
    </ligand>
</feature>
<comment type="similarity">
    <text evidence="1 12">Belongs to the thymidylate kinase family.</text>
</comment>
<organism evidence="14 15">
    <name type="scientific">Fodinibius roseus</name>
    <dbReference type="NCBI Taxonomy" id="1194090"/>
    <lineage>
        <taxon>Bacteria</taxon>
        <taxon>Pseudomonadati</taxon>
        <taxon>Balneolota</taxon>
        <taxon>Balneolia</taxon>
        <taxon>Balneolales</taxon>
        <taxon>Balneolaceae</taxon>
        <taxon>Fodinibius</taxon>
    </lineage>
</organism>
<gene>
    <name evidence="12" type="primary">tmk</name>
    <name evidence="14" type="ORF">SAMN05443144_101141</name>
</gene>
<keyword evidence="15" id="KW-1185">Reference proteome</keyword>
<sequence length="204" mass="23248">MFITFEGIDGSGKSTQITHLRDHLEGKGAEVEVFRDPGGPEVSEKVRDILLNPNYEVDPVTELLLFSAARSQLVAEEVLPALQAGSVVILDRFYDSTTAYQGYGRGSLPLNEIDRMNRIASHKRRPDLTIYMKVSLEEAKKRMGEKHRDRMEQSGDTFFQKVIAGFDEMSTTKERFFTVDATQSPEKVQQQIWNHVQTHFLRRG</sequence>
<evidence type="ECO:0000256" key="7">
    <source>
        <dbReference type="ARBA" id="ARBA00022777"/>
    </source>
</evidence>
<dbReference type="RefSeq" id="WP_073058892.1">
    <property type="nucleotide sequence ID" value="NZ_FQUS01000001.1"/>
</dbReference>
<keyword evidence="5 12" id="KW-0545">Nucleotide biosynthesis</keyword>
<dbReference type="NCBIfam" id="TIGR00041">
    <property type="entry name" value="DTMP_kinase"/>
    <property type="match status" value="1"/>
</dbReference>
<dbReference type="GO" id="GO:0006235">
    <property type="term" value="P:dTTP biosynthetic process"/>
    <property type="evidence" value="ECO:0007669"/>
    <property type="project" value="UniProtKB-UniRule"/>
</dbReference>
<dbReference type="PANTHER" id="PTHR10344:SF4">
    <property type="entry name" value="UMP-CMP KINASE 2, MITOCHONDRIAL"/>
    <property type="match status" value="1"/>
</dbReference>
<name>A0A1M4SX43_9BACT</name>
<keyword evidence="4 12" id="KW-0808">Transferase</keyword>
<dbReference type="InterPro" id="IPR018095">
    <property type="entry name" value="Thymidylate_kin_CS"/>
</dbReference>
<evidence type="ECO:0000256" key="5">
    <source>
        <dbReference type="ARBA" id="ARBA00022727"/>
    </source>
</evidence>
<evidence type="ECO:0000259" key="13">
    <source>
        <dbReference type="Pfam" id="PF02223"/>
    </source>
</evidence>
<dbReference type="GO" id="GO:0006227">
    <property type="term" value="P:dUDP biosynthetic process"/>
    <property type="evidence" value="ECO:0007669"/>
    <property type="project" value="TreeGrafter"/>
</dbReference>
<dbReference type="CDD" id="cd01672">
    <property type="entry name" value="TMPK"/>
    <property type="match status" value="1"/>
</dbReference>
<dbReference type="GO" id="GO:0005524">
    <property type="term" value="F:ATP binding"/>
    <property type="evidence" value="ECO:0007669"/>
    <property type="project" value="UniProtKB-UniRule"/>
</dbReference>
<dbReference type="Gene3D" id="3.40.50.300">
    <property type="entry name" value="P-loop containing nucleotide triphosphate hydrolases"/>
    <property type="match status" value="1"/>
</dbReference>
<dbReference type="EMBL" id="FQUS01000001">
    <property type="protein sequence ID" value="SHE36577.1"/>
    <property type="molecule type" value="Genomic_DNA"/>
</dbReference>
<evidence type="ECO:0000313" key="15">
    <source>
        <dbReference type="Proteomes" id="UP000184041"/>
    </source>
</evidence>
<dbReference type="AlphaFoldDB" id="A0A1M4SX43"/>
<evidence type="ECO:0000256" key="6">
    <source>
        <dbReference type="ARBA" id="ARBA00022741"/>
    </source>
</evidence>
<dbReference type="Pfam" id="PF02223">
    <property type="entry name" value="Thymidylate_kin"/>
    <property type="match status" value="1"/>
</dbReference>
<dbReference type="GO" id="GO:0006233">
    <property type="term" value="P:dTDP biosynthetic process"/>
    <property type="evidence" value="ECO:0007669"/>
    <property type="project" value="InterPro"/>
</dbReference>
<evidence type="ECO:0000256" key="3">
    <source>
        <dbReference type="ARBA" id="ARBA00017144"/>
    </source>
</evidence>
<dbReference type="PANTHER" id="PTHR10344">
    <property type="entry name" value="THYMIDYLATE KINASE"/>
    <property type="match status" value="1"/>
</dbReference>
<dbReference type="Proteomes" id="UP000184041">
    <property type="component" value="Unassembled WGS sequence"/>
</dbReference>
<dbReference type="InterPro" id="IPR018094">
    <property type="entry name" value="Thymidylate_kinase"/>
</dbReference>
<dbReference type="InterPro" id="IPR027417">
    <property type="entry name" value="P-loop_NTPase"/>
</dbReference>
<dbReference type="GO" id="GO:0005829">
    <property type="term" value="C:cytosol"/>
    <property type="evidence" value="ECO:0007669"/>
    <property type="project" value="TreeGrafter"/>
</dbReference>
<evidence type="ECO:0000256" key="11">
    <source>
        <dbReference type="ARBA" id="ARBA00057735"/>
    </source>
</evidence>
<proteinExistence type="inferred from homology"/>
<dbReference type="FunFam" id="3.40.50.300:FF:000225">
    <property type="entry name" value="Thymidylate kinase"/>
    <property type="match status" value="1"/>
</dbReference>
<dbReference type="PROSITE" id="PS01331">
    <property type="entry name" value="THYMIDYLATE_KINASE"/>
    <property type="match status" value="1"/>
</dbReference>
<accession>A0A1M4SX43</accession>
<dbReference type="GO" id="GO:0004798">
    <property type="term" value="F:dTMP kinase activity"/>
    <property type="evidence" value="ECO:0007669"/>
    <property type="project" value="UniProtKB-UniRule"/>
</dbReference>
<keyword evidence="6 12" id="KW-0547">Nucleotide-binding</keyword>
<evidence type="ECO:0000256" key="9">
    <source>
        <dbReference type="ARBA" id="ARBA00029962"/>
    </source>
</evidence>
<evidence type="ECO:0000313" key="14">
    <source>
        <dbReference type="EMBL" id="SHE36577.1"/>
    </source>
</evidence>
<feature type="domain" description="Thymidylate kinase-like" evidence="13">
    <location>
        <begin position="5"/>
        <end position="192"/>
    </location>
</feature>
<keyword evidence="7 12" id="KW-0418">Kinase</keyword>